<organism evidence="1 2">
    <name type="scientific">Trapa incisa</name>
    <dbReference type="NCBI Taxonomy" id="236973"/>
    <lineage>
        <taxon>Eukaryota</taxon>
        <taxon>Viridiplantae</taxon>
        <taxon>Streptophyta</taxon>
        <taxon>Embryophyta</taxon>
        <taxon>Tracheophyta</taxon>
        <taxon>Spermatophyta</taxon>
        <taxon>Magnoliopsida</taxon>
        <taxon>eudicotyledons</taxon>
        <taxon>Gunneridae</taxon>
        <taxon>Pentapetalae</taxon>
        <taxon>rosids</taxon>
        <taxon>malvids</taxon>
        <taxon>Myrtales</taxon>
        <taxon>Lythraceae</taxon>
        <taxon>Trapa</taxon>
    </lineage>
</organism>
<sequence>MTARRKTTDGLIPKKKEVKHFFCHSSRPPLPPSTSIAVETSAPFLDDPFRPCRFLTNNEFEKLRILEGYFYS</sequence>
<comment type="caution">
    <text evidence="1">The sequence shown here is derived from an EMBL/GenBank/DDBJ whole genome shotgun (WGS) entry which is preliminary data.</text>
</comment>
<dbReference type="EMBL" id="JAXIOK010000012">
    <property type="protein sequence ID" value="KAK4758700.1"/>
    <property type="molecule type" value="Genomic_DNA"/>
</dbReference>
<reference evidence="1 2" key="1">
    <citation type="journal article" date="2023" name="Hortic Res">
        <title>Pangenome of water caltrop reveals structural variations and asymmetric subgenome divergence after allopolyploidization.</title>
        <authorList>
            <person name="Zhang X."/>
            <person name="Chen Y."/>
            <person name="Wang L."/>
            <person name="Yuan Y."/>
            <person name="Fang M."/>
            <person name="Shi L."/>
            <person name="Lu R."/>
            <person name="Comes H.P."/>
            <person name="Ma Y."/>
            <person name="Chen Y."/>
            <person name="Huang G."/>
            <person name="Zhou Y."/>
            <person name="Zheng Z."/>
            <person name="Qiu Y."/>
        </authorList>
    </citation>
    <scope>NUCLEOTIDE SEQUENCE [LARGE SCALE GENOMIC DNA]</scope>
    <source>
        <tissue evidence="1">Roots</tissue>
    </source>
</reference>
<dbReference type="Proteomes" id="UP001345219">
    <property type="component" value="Chromosome 15"/>
</dbReference>
<proteinExistence type="predicted"/>
<evidence type="ECO:0000313" key="1">
    <source>
        <dbReference type="EMBL" id="KAK4758700.1"/>
    </source>
</evidence>
<accession>A0AAN7K0R6</accession>
<keyword evidence="2" id="KW-1185">Reference proteome</keyword>
<dbReference type="AlphaFoldDB" id="A0AAN7K0R6"/>
<gene>
    <name evidence="1" type="ORF">SAY87_020001</name>
</gene>
<evidence type="ECO:0000313" key="2">
    <source>
        <dbReference type="Proteomes" id="UP001345219"/>
    </source>
</evidence>
<protein>
    <submittedName>
        <fullName evidence="1">Uncharacterized protein</fullName>
    </submittedName>
</protein>
<name>A0AAN7K0R6_9MYRT</name>